<dbReference type="STRING" id="559298.A0A179UD85"/>
<dbReference type="PANTHER" id="PTHR28012:SF1">
    <property type="entry name" value="NUCLEAR FUSION PROTEIN KAR5"/>
    <property type="match status" value="1"/>
</dbReference>
<dbReference type="AlphaFoldDB" id="A0A179UD85"/>
<keyword evidence="5 11" id="KW-0732">Signal</keyword>
<dbReference type="GeneID" id="8510338"/>
<sequence length="616" mass="68002">MRRPLHSICALCLGTLNLLAGADSLRFPSLKKGPNSSSIGMGSDETDLPSLLHAQNNQQSEVFSDAIKILDSMKSSPSCNRLAAANLILSCQSLGGDDGTQKAGLSDSLDNVKSLFAARLAVCELIGAGAAIPEQCPPILITHPTYRHPDAEDPVQPSHLAPCLNSLESRPQWWTSYSNNRQNAAVMCQAARTEIEREDDLKRYKNLMDITSILNDSLNQTLTSAAMETSRQRAFLKIVDDMRNTLLQDLEDGFLRYHDITTKVFDDVEGVQIVMAAARSEAANVKEDLHSASNSMHELKQVLNEIHLSTTKRAAEMAAAEQENHQANLALVSSVRQSAEHLRNQDLEPIIESFGKIYYSMHAVEDFMRSMEVRHDGLDSRMKLFEQAFQQFETTAVALQQVQLQQRHDQKSFQTDLRITQAILKDVTASAANLQTSIENSYAVFRKLTTFGGAVTSVAWWTLSTAVVFLILLYPKITGAALIFLASAFATYCMGVSSWLQTFQPRYRVCPLHISLPCRTSYFASHPTTYSSNDKWRLCHNTGSSLILPNVSPGLRVDASARSSDTGIGGLRFPFGIHTLIFARNFTTARSSNSAFIYLDAKALSSPNTIFPELAI</sequence>
<dbReference type="VEuPathDB" id="FungiDB:BDBG_02037"/>
<dbReference type="RefSeq" id="XP_031576843.1">
    <property type="nucleotide sequence ID" value="XM_031720617.1"/>
</dbReference>
<dbReference type="Pfam" id="PF04163">
    <property type="entry name" value="Tht1"/>
    <property type="match status" value="1"/>
</dbReference>
<evidence type="ECO:0000256" key="8">
    <source>
        <dbReference type="ARBA" id="ARBA00023136"/>
    </source>
</evidence>
<comment type="similarity">
    <text evidence="2 11">Belongs to the KAR5 family.</text>
</comment>
<proteinExistence type="inferred from homology"/>
<evidence type="ECO:0000256" key="11">
    <source>
        <dbReference type="RuleBase" id="RU368082"/>
    </source>
</evidence>
<comment type="subcellular location">
    <subcellularLocation>
        <location evidence="11">Endoplasmic reticulum membrane</location>
    </subcellularLocation>
    <subcellularLocation>
        <location evidence="11">Nucleus membrane</location>
    </subcellularLocation>
</comment>
<dbReference type="GO" id="GO:0031965">
    <property type="term" value="C:nuclear membrane"/>
    <property type="evidence" value="ECO:0007669"/>
    <property type="project" value="UniProtKB-SubCell"/>
</dbReference>
<evidence type="ECO:0000256" key="5">
    <source>
        <dbReference type="ARBA" id="ARBA00022729"/>
    </source>
</evidence>
<evidence type="ECO:0000256" key="10">
    <source>
        <dbReference type="ARBA" id="ARBA00023242"/>
    </source>
</evidence>
<feature type="signal peptide" evidence="12">
    <location>
        <begin position="1"/>
        <end position="24"/>
    </location>
</feature>
<name>A0A179UD85_BLAGS</name>
<comment type="function">
    <text evidence="1 11">Required for nuclear membrane fusion during karyogamy.</text>
</comment>
<evidence type="ECO:0000256" key="7">
    <source>
        <dbReference type="ARBA" id="ARBA00022989"/>
    </source>
</evidence>
<dbReference type="GO" id="GO:0005789">
    <property type="term" value="C:endoplasmic reticulum membrane"/>
    <property type="evidence" value="ECO:0007669"/>
    <property type="project" value="UniProtKB-SubCell"/>
</dbReference>
<feature type="transmembrane region" description="Helical" evidence="11">
    <location>
        <begin position="481"/>
        <end position="500"/>
    </location>
</feature>
<dbReference type="InterPro" id="IPR007292">
    <property type="entry name" value="Nuclear_fusion_Kar5"/>
</dbReference>
<feature type="transmembrane region" description="Helical" evidence="11">
    <location>
        <begin position="451"/>
        <end position="474"/>
    </location>
</feature>
<evidence type="ECO:0000256" key="12">
    <source>
        <dbReference type="SAM" id="SignalP"/>
    </source>
</evidence>
<dbReference type="OrthoDB" id="5311848at2759"/>
<dbReference type="Proteomes" id="UP000002038">
    <property type="component" value="Unassembled WGS sequence"/>
</dbReference>
<protein>
    <submittedName>
        <fullName evidence="13">Nuclear membrane fusion protein Kar5</fullName>
    </submittedName>
</protein>
<keyword evidence="4 11" id="KW-0812">Transmembrane</keyword>
<evidence type="ECO:0000256" key="4">
    <source>
        <dbReference type="ARBA" id="ARBA00022692"/>
    </source>
</evidence>
<evidence type="ECO:0000313" key="14">
    <source>
        <dbReference type="Proteomes" id="UP000002038"/>
    </source>
</evidence>
<dbReference type="GO" id="GO:0048288">
    <property type="term" value="P:nuclear membrane fusion involved in karyogamy"/>
    <property type="evidence" value="ECO:0007669"/>
    <property type="project" value="UniProtKB-UniRule"/>
</dbReference>
<keyword evidence="6 11" id="KW-0256">Endoplasmic reticulum</keyword>
<evidence type="ECO:0000256" key="3">
    <source>
        <dbReference type="ARBA" id="ARBA00022459"/>
    </source>
</evidence>
<organism evidence="13 14">
    <name type="scientific">Blastomyces gilchristii (strain SLH14081)</name>
    <name type="common">Blastomyces dermatitidis</name>
    <dbReference type="NCBI Taxonomy" id="559298"/>
    <lineage>
        <taxon>Eukaryota</taxon>
        <taxon>Fungi</taxon>
        <taxon>Dikarya</taxon>
        <taxon>Ascomycota</taxon>
        <taxon>Pezizomycotina</taxon>
        <taxon>Eurotiomycetes</taxon>
        <taxon>Eurotiomycetidae</taxon>
        <taxon>Onygenales</taxon>
        <taxon>Ajellomycetaceae</taxon>
        <taxon>Blastomyces</taxon>
    </lineage>
</organism>
<keyword evidence="9" id="KW-0325">Glycoprotein</keyword>
<evidence type="ECO:0000313" key="13">
    <source>
        <dbReference type="EMBL" id="OAT05693.1"/>
    </source>
</evidence>
<dbReference type="EMBL" id="GG657450">
    <property type="protein sequence ID" value="OAT05693.1"/>
    <property type="molecule type" value="Genomic_DNA"/>
</dbReference>
<keyword evidence="10 11" id="KW-0539">Nucleus</keyword>
<feature type="chain" id="PRO_5008107306" evidence="12">
    <location>
        <begin position="25"/>
        <end position="616"/>
    </location>
</feature>
<evidence type="ECO:0000256" key="2">
    <source>
        <dbReference type="ARBA" id="ARBA00010473"/>
    </source>
</evidence>
<evidence type="ECO:0000256" key="1">
    <source>
        <dbReference type="ARBA" id="ARBA00003389"/>
    </source>
</evidence>
<dbReference type="PANTHER" id="PTHR28012">
    <property type="entry name" value="NUCLEAR FUSION PROTEIN KAR5"/>
    <property type="match status" value="1"/>
</dbReference>
<evidence type="ECO:0000256" key="9">
    <source>
        <dbReference type="ARBA" id="ARBA00023180"/>
    </source>
</evidence>
<dbReference type="KEGG" id="bgh:BDBG_02037"/>
<keyword evidence="8 11" id="KW-0472">Membrane</keyword>
<dbReference type="GO" id="GO:0000742">
    <property type="term" value="P:karyogamy involved in conjugation with cellular fusion"/>
    <property type="evidence" value="ECO:0007669"/>
    <property type="project" value="UniProtKB-UniRule"/>
</dbReference>
<gene>
    <name evidence="13" type="ORF">BDBG_02037</name>
</gene>
<keyword evidence="7 11" id="KW-1133">Transmembrane helix</keyword>
<keyword evidence="3 11" id="KW-0415">Karyogamy</keyword>
<accession>A0A179UD85</accession>
<keyword evidence="14" id="KW-1185">Reference proteome</keyword>
<reference evidence="14" key="1">
    <citation type="journal article" date="2015" name="PLoS Genet.">
        <title>The dynamic genome and transcriptome of the human fungal pathogen Blastomyces and close relative Emmonsia.</title>
        <authorList>
            <person name="Munoz J.F."/>
            <person name="Gauthier G.M."/>
            <person name="Desjardins C.A."/>
            <person name="Gallo J.E."/>
            <person name="Holder J."/>
            <person name="Sullivan T.D."/>
            <person name="Marty A.J."/>
            <person name="Carmen J.C."/>
            <person name="Chen Z."/>
            <person name="Ding L."/>
            <person name="Gujja S."/>
            <person name="Magrini V."/>
            <person name="Misas E."/>
            <person name="Mitreva M."/>
            <person name="Priest M."/>
            <person name="Saif S."/>
            <person name="Whiston E.A."/>
            <person name="Young S."/>
            <person name="Zeng Q."/>
            <person name="Goldman W.E."/>
            <person name="Mardis E.R."/>
            <person name="Taylor J.W."/>
            <person name="McEwen J.G."/>
            <person name="Clay O.K."/>
            <person name="Klein B.S."/>
            <person name="Cuomo C.A."/>
        </authorList>
    </citation>
    <scope>NUCLEOTIDE SEQUENCE [LARGE SCALE GENOMIC DNA]</scope>
    <source>
        <strain evidence="14">SLH14081</strain>
    </source>
</reference>
<evidence type="ECO:0000256" key="6">
    <source>
        <dbReference type="ARBA" id="ARBA00022824"/>
    </source>
</evidence>